<dbReference type="HOGENOM" id="CLU_024125_1_0_9"/>
<keyword evidence="3" id="KW-1185">Reference proteome</keyword>
<dbReference type="Gene3D" id="3.40.50.300">
    <property type="entry name" value="P-loop containing nucleotide triphosphate hydrolases"/>
    <property type="match status" value="1"/>
</dbReference>
<evidence type="ECO:0000313" key="3">
    <source>
        <dbReference type="Proteomes" id="UP000003755"/>
    </source>
</evidence>
<feature type="domain" description="ORC1/DEAH AAA+ ATPase" evidence="1">
    <location>
        <begin position="43"/>
        <end position="171"/>
    </location>
</feature>
<protein>
    <recommendedName>
        <fullName evidence="1">ORC1/DEAH AAA+ ATPase domain-containing protein</fullName>
    </recommendedName>
</protein>
<name>C9LAJ6_BLAHA</name>
<dbReference type="InterPro" id="IPR049945">
    <property type="entry name" value="AAA_22"/>
</dbReference>
<reference evidence="2" key="1">
    <citation type="submission" date="2009-09" db="EMBL/GenBank/DDBJ databases">
        <authorList>
            <person name="Weinstock G."/>
            <person name="Sodergren E."/>
            <person name="Clifton S."/>
            <person name="Fulton L."/>
            <person name="Fulton B."/>
            <person name="Courtney L."/>
            <person name="Fronick C."/>
            <person name="Harrison M."/>
            <person name="Strong C."/>
            <person name="Farmer C."/>
            <person name="Delahaunty K."/>
            <person name="Markovic C."/>
            <person name="Hall O."/>
            <person name="Minx P."/>
            <person name="Tomlinson C."/>
            <person name="Mitreva M."/>
            <person name="Nelson J."/>
            <person name="Hou S."/>
            <person name="Wollam A."/>
            <person name="Pepin K.H."/>
            <person name="Johnson M."/>
            <person name="Bhonagiri V."/>
            <person name="Nash W.E."/>
            <person name="Warren W."/>
            <person name="Chinwalla A."/>
            <person name="Mardis E.R."/>
            <person name="Wilson R.K."/>
        </authorList>
    </citation>
    <scope>NUCLEOTIDE SEQUENCE [LARGE SCALE GENOMIC DNA]</scope>
    <source>
        <strain evidence="2">DSM 20583</strain>
    </source>
</reference>
<proteinExistence type="predicted"/>
<accession>C9LAJ6</accession>
<dbReference type="EMBL" id="ABYU02000030">
    <property type="protein sequence ID" value="EEX20994.1"/>
    <property type="molecule type" value="Genomic_DNA"/>
</dbReference>
<dbReference type="Proteomes" id="UP000003755">
    <property type="component" value="Unassembled WGS sequence"/>
</dbReference>
<dbReference type="GO" id="GO:0016887">
    <property type="term" value="F:ATP hydrolysis activity"/>
    <property type="evidence" value="ECO:0007669"/>
    <property type="project" value="InterPro"/>
</dbReference>
<dbReference type="STRING" id="537007.BLAHAN_06446"/>
<dbReference type="eggNOG" id="COG3267">
    <property type="taxonomic scope" value="Bacteria"/>
</dbReference>
<sequence length="268" mass="30215">MYNSYYGLSFNPFDKQQLKEKDHFVSHDFTEMTNRLNYLKDIRGIGVFTARPGMGKSFCLRCFASGLNPSLFHMEYICLSTISVADFYKQLCAILGVSDKGGKTGMFRAIQEQIYYLYKEKRQPLLLAIDEAQYLGTGILNDIKMLMNYGYDSVNCFTLILCGESHLNDTLPKPVHEALRQRITVHYNYAGLFDDEVSKYILHKLQLAGAASSIIDPSALAAVHSFTQGNPRLIDNLMTDALTIGSQQDRKVIDAETIRAAVDNQGLY</sequence>
<dbReference type="RefSeq" id="WP_003022977.1">
    <property type="nucleotide sequence ID" value="NZ_CP022413.2"/>
</dbReference>
<organism evidence="2 3">
    <name type="scientific">Blautia hansenii DSM 20583</name>
    <dbReference type="NCBI Taxonomy" id="537007"/>
    <lineage>
        <taxon>Bacteria</taxon>
        <taxon>Bacillati</taxon>
        <taxon>Bacillota</taxon>
        <taxon>Clostridia</taxon>
        <taxon>Lachnospirales</taxon>
        <taxon>Lachnospiraceae</taxon>
        <taxon>Blautia</taxon>
    </lineage>
</organism>
<dbReference type="SUPFAM" id="SSF52540">
    <property type="entry name" value="P-loop containing nucleoside triphosphate hydrolases"/>
    <property type="match status" value="1"/>
</dbReference>
<dbReference type="KEGG" id="bhan:CGC63_13140"/>
<evidence type="ECO:0000313" key="2">
    <source>
        <dbReference type="EMBL" id="EEX20994.1"/>
    </source>
</evidence>
<dbReference type="AlphaFoldDB" id="C9LAJ6"/>
<evidence type="ECO:0000259" key="1">
    <source>
        <dbReference type="Pfam" id="PF13401"/>
    </source>
</evidence>
<gene>
    <name evidence="2" type="ORF">BLAHAN_06446</name>
</gene>
<dbReference type="PANTHER" id="PTHR35894:SF1">
    <property type="entry name" value="PHOSPHORIBULOKINASE _ URIDINE KINASE FAMILY"/>
    <property type="match status" value="1"/>
</dbReference>
<dbReference type="PANTHER" id="PTHR35894">
    <property type="entry name" value="GENERAL SECRETION PATHWAY PROTEIN A-RELATED"/>
    <property type="match status" value="1"/>
</dbReference>
<dbReference type="Pfam" id="PF13401">
    <property type="entry name" value="AAA_22"/>
    <property type="match status" value="1"/>
</dbReference>
<comment type="caution">
    <text evidence="2">The sequence shown here is derived from an EMBL/GenBank/DDBJ whole genome shotgun (WGS) entry which is preliminary data.</text>
</comment>
<dbReference type="InterPro" id="IPR052026">
    <property type="entry name" value="ExeA_AAA_ATPase_DNA-bind"/>
</dbReference>
<dbReference type="InterPro" id="IPR027417">
    <property type="entry name" value="P-loop_NTPase"/>
</dbReference>